<organism evidence="3 4">
    <name type="scientific">Aquibacillus albus</name>
    <dbReference type="NCBI Taxonomy" id="1168171"/>
    <lineage>
        <taxon>Bacteria</taxon>
        <taxon>Bacillati</taxon>
        <taxon>Bacillota</taxon>
        <taxon>Bacilli</taxon>
        <taxon>Bacillales</taxon>
        <taxon>Bacillaceae</taxon>
        <taxon>Aquibacillus</taxon>
    </lineage>
</organism>
<proteinExistence type="predicted"/>
<dbReference type="GO" id="GO:0006508">
    <property type="term" value="P:proteolysis"/>
    <property type="evidence" value="ECO:0007669"/>
    <property type="project" value="UniProtKB-KW"/>
</dbReference>
<reference evidence="3 4" key="1">
    <citation type="submission" date="2021-01" db="EMBL/GenBank/DDBJ databases">
        <title>Genomic Encyclopedia of Type Strains, Phase IV (KMG-IV): sequencing the most valuable type-strain genomes for metagenomic binning, comparative biology and taxonomic classification.</title>
        <authorList>
            <person name="Goeker M."/>
        </authorList>
    </citation>
    <scope>NUCLEOTIDE SEQUENCE [LARGE SCALE GENOMIC DNA]</scope>
    <source>
        <strain evidence="3 4">DSM 23711</strain>
    </source>
</reference>
<feature type="transmembrane region" description="Helical" evidence="1">
    <location>
        <begin position="144"/>
        <end position="160"/>
    </location>
</feature>
<gene>
    <name evidence="3" type="ORF">JOC48_000265</name>
</gene>
<feature type="transmembrane region" description="Helical" evidence="1">
    <location>
        <begin position="20"/>
        <end position="38"/>
    </location>
</feature>
<dbReference type="GO" id="GO:0008233">
    <property type="term" value="F:peptidase activity"/>
    <property type="evidence" value="ECO:0007669"/>
    <property type="project" value="UniProtKB-KW"/>
</dbReference>
<feature type="transmembrane region" description="Helical" evidence="1">
    <location>
        <begin position="166"/>
        <end position="184"/>
    </location>
</feature>
<keyword evidence="3" id="KW-0378">Hydrolase</keyword>
<comment type="caution">
    <text evidence="3">The sequence shown here is derived from an EMBL/GenBank/DDBJ whole genome shotgun (WGS) entry which is preliminary data.</text>
</comment>
<keyword evidence="1" id="KW-0472">Membrane</keyword>
<evidence type="ECO:0000313" key="3">
    <source>
        <dbReference type="EMBL" id="MBM7569796.1"/>
    </source>
</evidence>
<sequence>MKQAELIKQMSSDQLKKQLYFSQSLLLFISLLLSVFLFDSMTDWFLIIQWNLNQILIYGVLSGIVIVLMDICFLLFLPKRLYDDGGINVKIFSERKIHEIFFIAFFVSISEEMLFRGVLQTEFGYIFASLIFTIVHVRYLVKPVLCIVVLLLSFWLGYLFEVTNNLLVPIVAHFIIDFCLAILIRGNSKGVFSYD</sequence>
<dbReference type="Proteomes" id="UP001296943">
    <property type="component" value="Unassembled WGS sequence"/>
</dbReference>
<accession>A0ABS2MV70</accession>
<feature type="domain" description="CAAX prenyl protease 2/Lysostaphin resistance protein A-like" evidence="2">
    <location>
        <begin position="99"/>
        <end position="178"/>
    </location>
</feature>
<feature type="transmembrane region" description="Helical" evidence="1">
    <location>
        <begin position="58"/>
        <end position="77"/>
    </location>
</feature>
<evidence type="ECO:0000259" key="2">
    <source>
        <dbReference type="Pfam" id="PF02517"/>
    </source>
</evidence>
<name>A0ABS2MV70_9BACI</name>
<evidence type="ECO:0000313" key="4">
    <source>
        <dbReference type="Proteomes" id="UP001296943"/>
    </source>
</evidence>
<dbReference type="InterPro" id="IPR003675">
    <property type="entry name" value="Rce1/LyrA-like_dom"/>
</dbReference>
<evidence type="ECO:0000256" key="1">
    <source>
        <dbReference type="SAM" id="Phobius"/>
    </source>
</evidence>
<feature type="transmembrane region" description="Helical" evidence="1">
    <location>
        <begin position="97"/>
        <end position="117"/>
    </location>
</feature>
<keyword evidence="3" id="KW-0645">Protease</keyword>
<protein>
    <submittedName>
        <fullName evidence="3">Membrane protease YdiL (CAAX protease family)</fullName>
    </submittedName>
</protein>
<dbReference type="EMBL" id="JAFBDR010000001">
    <property type="protein sequence ID" value="MBM7569796.1"/>
    <property type="molecule type" value="Genomic_DNA"/>
</dbReference>
<keyword evidence="4" id="KW-1185">Reference proteome</keyword>
<keyword evidence="1" id="KW-0812">Transmembrane</keyword>
<keyword evidence="1" id="KW-1133">Transmembrane helix</keyword>
<dbReference type="Pfam" id="PF02517">
    <property type="entry name" value="Rce1-like"/>
    <property type="match status" value="1"/>
</dbReference>